<feature type="domain" description="Protein kinase" evidence="1">
    <location>
        <begin position="1"/>
        <end position="127"/>
    </location>
</feature>
<name>R7S5A7_PUNST</name>
<feature type="non-terminal residue" evidence="2">
    <location>
        <position position="127"/>
    </location>
</feature>
<dbReference type="InterPro" id="IPR000719">
    <property type="entry name" value="Prot_kinase_dom"/>
</dbReference>
<dbReference type="SUPFAM" id="SSF56112">
    <property type="entry name" value="Protein kinase-like (PK-like)"/>
    <property type="match status" value="1"/>
</dbReference>
<dbReference type="KEGG" id="psq:PUNSTDRAFT_24740"/>
<organism evidence="2 3">
    <name type="scientific">Punctularia strigosozonata (strain HHB-11173)</name>
    <name type="common">White-rot fungus</name>
    <dbReference type="NCBI Taxonomy" id="741275"/>
    <lineage>
        <taxon>Eukaryota</taxon>
        <taxon>Fungi</taxon>
        <taxon>Dikarya</taxon>
        <taxon>Basidiomycota</taxon>
        <taxon>Agaricomycotina</taxon>
        <taxon>Agaricomycetes</taxon>
        <taxon>Corticiales</taxon>
        <taxon>Punctulariaceae</taxon>
        <taxon>Punctularia</taxon>
    </lineage>
</organism>
<dbReference type="OMA" id="LPWCERG"/>
<dbReference type="Proteomes" id="UP000054196">
    <property type="component" value="Unassembled WGS sequence"/>
</dbReference>
<keyword evidence="2" id="KW-0418">Kinase</keyword>
<evidence type="ECO:0000259" key="1">
    <source>
        <dbReference type="PROSITE" id="PS50011"/>
    </source>
</evidence>
<dbReference type="InterPro" id="IPR051681">
    <property type="entry name" value="Ser/Thr_Kinases-Pseudokinases"/>
</dbReference>
<dbReference type="OrthoDB" id="1924919at2759"/>
<dbReference type="Pfam" id="PF07714">
    <property type="entry name" value="PK_Tyr_Ser-Thr"/>
    <property type="match status" value="1"/>
</dbReference>
<dbReference type="GeneID" id="18882000"/>
<keyword evidence="3" id="KW-1185">Reference proteome</keyword>
<dbReference type="GO" id="GO:0004674">
    <property type="term" value="F:protein serine/threonine kinase activity"/>
    <property type="evidence" value="ECO:0007669"/>
    <property type="project" value="TreeGrafter"/>
</dbReference>
<evidence type="ECO:0000313" key="3">
    <source>
        <dbReference type="Proteomes" id="UP000054196"/>
    </source>
</evidence>
<dbReference type="EMBL" id="JH687551">
    <property type="protein sequence ID" value="EIN05087.1"/>
    <property type="molecule type" value="Genomic_DNA"/>
</dbReference>
<protein>
    <submittedName>
        <fullName evidence="2">Kinase-like protein</fullName>
    </submittedName>
</protein>
<keyword evidence="2" id="KW-0808">Transferase</keyword>
<sequence length="127" mass="14122">VKVGRESRALPAKLYVNGVQLASFNPVRFGGFASIYRGTLEGKVVFYQEALIWSRMRHPYVLAFLGMDKDVLESPCIVLPWCERGSVIDWVSSLPINTVNLIDLICKISSGLAYLHSQSIVHGDLRG</sequence>
<evidence type="ECO:0000313" key="2">
    <source>
        <dbReference type="EMBL" id="EIN05087.1"/>
    </source>
</evidence>
<reference evidence="3" key="1">
    <citation type="journal article" date="2012" name="Science">
        <title>The Paleozoic origin of enzymatic lignin decomposition reconstructed from 31 fungal genomes.</title>
        <authorList>
            <person name="Floudas D."/>
            <person name="Binder M."/>
            <person name="Riley R."/>
            <person name="Barry K."/>
            <person name="Blanchette R.A."/>
            <person name="Henrissat B."/>
            <person name="Martinez A.T."/>
            <person name="Otillar R."/>
            <person name="Spatafora J.W."/>
            <person name="Yadav J.S."/>
            <person name="Aerts A."/>
            <person name="Benoit I."/>
            <person name="Boyd A."/>
            <person name="Carlson A."/>
            <person name="Copeland A."/>
            <person name="Coutinho P.M."/>
            <person name="de Vries R.P."/>
            <person name="Ferreira P."/>
            <person name="Findley K."/>
            <person name="Foster B."/>
            <person name="Gaskell J."/>
            <person name="Glotzer D."/>
            <person name="Gorecki P."/>
            <person name="Heitman J."/>
            <person name="Hesse C."/>
            <person name="Hori C."/>
            <person name="Igarashi K."/>
            <person name="Jurgens J.A."/>
            <person name="Kallen N."/>
            <person name="Kersten P."/>
            <person name="Kohler A."/>
            <person name="Kuees U."/>
            <person name="Kumar T.K.A."/>
            <person name="Kuo A."/>
            <person name="LaButti K."/>
            <person name="Larrondo L.F."/>
            <person name="Lindquist E."/>
            <person name="Ling A."/>
            <person name="Lombard V."/>
            <person name="Lucas S."/>
            <person name="Lundell T."/>
            <person name="Martin R."/>
            <person name="McLaughlin D.J."/>
            <person name="Morgenstern I."/>
            <person name="Morin E."/>
            <person name="Murat C."/>
            <person name="Nagy L.G."/>
            <person name="Nolan M."/>
            <person name="Ohm R.A."/>
            <person name="Patyshakuliyeva A."/>
            <person name="Rokas A."/>
            <person name="Ruiz-Duenas F.J."/>
            <person name="Sabat G."/>
            <person name="Salamov A."/>
            <person name="Samejima M."/>
            <person name="Schmutz J."/>
            <person name="Slot J.C."/>
            <person name="St John F."/>
            <person name="Stenlid J."/>
            <person name="Sun H."/>
            <person name="Sun S."/>
            <person name="Syed K."/>
            <person name="Tsang A."/>
            <person name="Wiebenga A."/>
            <person name="Young D."/>
            <person name="Pisabarro A."/>
            <person name="Eastwood D.C."/>
            <person name="Martin F."/>
            <person name="Cullen D."/>
            <person name="Grigoriev I.V."/>
            <person name="Hibbett D.S."/>
        </authorList>
    </citation>
    <scope>NUCLEOTIDE SEQUENCE [LARGE SCALE GENOMIC DNA]</scope>
    <source>
        <strain evidence="3">HHB-11173 SS5</strain>
    </source>
</reference>
<dbReference type="InterPro" id="IPR011009">
    <property type="entry name" value="Kinase-like_dom_sf"/>
</dbReference>
<proteinExistence type="predicted"/>
<dbReference type="GO" id="GO:0005524">
    <property type="term" value="F:ATP binding"/>
    <property type="evidence" value="ECO:0007669"/>
    <property type="project" value="InterPro"/>
</dbReference>
<gene>
    <name evidence="2" type="ORF">PUNSTDRAFT_24740</name>
</gene>
<dbReference type="HOGENOM" id="CLU_000288_7_20_1"/>
<feature type="non-terminal residue" evidence="2">
    <location>
        <position position="1"/>
    </location>
</feature>
<dbReference type="PROSITE" id="PS50011">
    <property type="entry name" value="PROTEIN_KINASE_DOM"/>
    <property type="match status" value="1"/>
</dbReference>
<dbReference type="PANTHER" id="PTHR44329">
    <property type="entry name" value="SERINE/THREONINE-PROTEIN KINASE TNNI3K-RELATED"/>
    <property type="match status" value="1"/>
</dbReference>
<accession>R7S5A7</accession>
<dbReference type="AlphaFoldDB" id="R7S5A7"/>
<dbReference type="RefSeq" id="XP_007387490.1">
    <property type="nucleotide sequence ID" value="XM_007387428.1"/>
</dbReference>
<dbReference type="InterPro" id="IPR001245">
    <property type="entry name" value="Ser-Thr/Tyr_kinase_cat_dom"/>
</dbReference>
<dbReference type="Gene3D" id="1.10.510.10">
    <property type="entry name" value="Transferase(Phosphotransferase) domain 1"/>
    <property type="match status" value="1"/>
</dbReference>